<keyword evidence="1" id="KW-0285">Flavoprotein</keyword>
<keyword evidence="5" id="KW-0812">Transmembrane</keyword>
<organism evidence="9 10">
    <name type="scientific">Chitiniphilus purpureus</name>
    <dbReference type="NCBI Taxonomy" id="2981137"/>
    <lineage>
        <taxon>Bacteria</taxon>
        <taxon>Pseudomonadati</taxon>
        <taxon>Pseudomonadota</taxon>
        <taxon>Betaproteobacteria</taxon>
        <taxon>Neisseriales</taxon>
        <taxon>Chitinibacteraceae</taxon>
        <taxon>Chitiniphilus</taxon>
    </lineage>
</organism>
<dbReference type="PANTHER" id="PTHR19384:SF17">
    <property type="entry name" value="NADPH--CYTOCHROME P450 REDUCTASE"/>
    <property type="match status" value="1"/>
</dbReference>
<evidence type="ECO:0000259" key="8">
    <source>
        <dbReference type="PROSITE" id="PS51384"/>
    </source>
</evidence>
<dbReference type="InterPro" id="IPR017927">
    <property type="entry name" value="FAD-bd_FR_type"/>
</dbReference>
<evidence type="ECO:0000259" key="7">
    <source>
        <dbReference type="PROSITE" id="PS50902"/>
    </source>
</evidence>
<dbReference type="PANTHER" id="PTHR19384">
    <property type="entry name" value="NITRIC OXIDE SYNTHASE-RELATED"/>
    <property type="match status" value="1"/>
</dbReference>
<feature type="domain" description="Flavodoxin-like" evidence="7">
    <location>
        <begin position="64"/>
        <end position="201"/>
    </location>
</feature>
<dbReference type="PROSITE" id="PS51384">
    <property type="entry name" value="FAD_FR"/>
    <property type="match status" value="1"/>
</dbReference>
<keyword evidence="10" id="KW-1185">Reference proteome</keyword>
<keyword evidence="3" id="KW-0249">Electron transport</keyword>
<dbReference type="Gene3D" id="2.40.30.10">
    <property type="entry name" value="Translation factors"/>
    <property type="match status" value="1"/>
</dbReference>
<evidence type="ECO:0000313" key="9">
    <source>
        <dbReference type="EMBL" id="UXY14842.1"/>
    </source>
</evidence>
<dbReference type="PRINTS" id="PR00371">
    <property type="entry name" value="FPNCR"/>
</dbReference>
<name>A0ABY6DKF0_9NEIS</name>
<dbReference type="RefSeq" id="WP_263124165.1">
    <property type="nucleotide sequence ID" value="NZ_CP106753.1"/>
</dbReference>
<dbReference type="InterPro" id="IPR001094">
    <property type="entry name" value="Flavdoxin-like"/>
</dbReference>
<feature type="transmembrane region" description="Helical" evidence="5">
    <location>
        <begin position="29"/>
        <end position="45"/>
    </location>
</feature>
<evidence type="ECO:0000256" key="1">
    <source>
        <dbReference type="ARBA" id="ARBA00022630"/>
    </source>
</evidence>
<evidence type="ECO:0000256" key="5">
    <source>
        <dbReference type="SAM" id="Phobius"/>
    </source>
</evidence>
<dbReference type="InterPro" id="IPR029039">
    <property type="entry name" value="Flavoprotein-like_sf"/>
</dbReference>
<dbReference type="InterPro" id="IPR008254">
    <property type="entry name" value="Flavodoxin/NO_synth"/>
</dbReference>
<dbReference type="Pfam" id="PF00175">
    <property type="entry name" value="NAD_binding_1"/>
    <property type="match status" value="1"/>
</dbReference>
<evidence type="ECO:0000313" key="10">
    <source>
        <dbReference type="Proteomes" id="UP001061302"/>
    </source>
</evidence>
<keyword evidence="5" id="KW-1133">Transmembrane helix</keyword>
<evidence type="ECO:0000256" key="4">
    <source>
        <dbReference type="ARBA" id="ARBA00023797"/>
    </source>
</evidence>
<dbReference type="Pfam" id="PF00258">
    <property type="entry name" value="Flavodoxin_1"/>
    <property type="match status" value="1"/>
</dbReference>
<gene>
    <name evidence="9" type="ORF">N8I74_16205</name>
</gene>
<evidence type="ECO:0000256" key="6">
    <source>
        <dbReference type="SAM" id="SignalP"/>
    </source>
</evidence>
<accession>A0ABY6DKF0</accession>
<dbReference type="InterPro" id="IPR001709">
    <property type="entry name" value="Flavoprot_Pyr_Nucl_cyt_Rdtase"/>
</dbReference>
<evidence type="ECO:0000256" key="3">
    <source>
        <dbReference type="ARBA" id="ARBA00022982"/>
    </source>
</evidence>
<dbReference type="InterPro" id="IPR017938">
    <property type="entry name" value="Riboflavin_synthase-like_b-brl"/>
</dbReference>
<feature type="chain" id="PRO_5047430062" description="NADPH--hemoprotein reductase" evidence="6">
    <location>
        <begin position="20"/>
        <end position="511"/>
    </location>
</feature>
<dbReference type="CDD" id="cd06200">
    <property type="entry name" value="SiR_like1"/>
    <property type="match status" value="1"/>
</dbReference>
<evidence type="ECO:0000256" key="2">
    <source>
        <dbReference type="ARBA" id="ARBA00022643"/>
    </source>
</evidence>
<keyword evidence="3" id="KW-0813">Transport</keyword>
<keyword evidence="5" id="KW-0472">Membrane</keyword>
<dbReference type="InterPro" id="IPR001433">
    <property type="entry name" value="OxRdtase_FAD/NAD-bd"/>
</dbReference>
<feature type="signal peptide" evidence="6">
    <location>
        <begin position="1"/>
        <end position="19"/>
    </location>
</feature>
<keyword evidence="6" id="KW-0732">Signal</keyword>
<protein>
    <recommendedName>
        <fullName evidence="4">NADPH--hemoprotein reductase</fullName>
        <ecNumber evidence="4">1.6.2.4</ecNumber>
    </recommendedName>
</protein>
<feature type="domain" description="FAD-binding FR-type" evidence="8">
    <location>
        <begin position="215"/>
        <end position="373"/>
    </location>
</feature>
<dbReference type="PROSITE" id="PS50902">
    <property type="entry name" value="FLAVODOXIN_LIKE"/>
    <property type="match status" value="1"/>
</dbReference>
<dbReference type="SUPFAM" id="SSF52218">
    <property type="entry name" value="Flavoproteins"/>
    <property type="match status" value="1"/>
</dbReference>
<dbReference type="SUPFAM" id="SSF63380">
    <property type="entry name" value="Riboflavin synthase domain-like"/>
    <property type="match status" value="1"/>
</dbReference>
<dbReference type="Gene3D" id="3.40.50.80">
    <property type="entry name" value="Nucleotide-binding domain of ferredoxin-NADP reductase (FNR) module"/>
    <property type="match status" value="1"/>
</dbReference>
<dbReference type="Gene3D" id="3.40.50.360">
    <property type="match status" value="1"/>
</dbReference>
<reference evidence="9" key="1">
    <citation type="submission" date="2022-10" db="EMBL/GenBank/DDBJ databases">
        <title>Chitiniphilus purpureus sp. nov., a novel chitin-degrading bacterium isolated from crawfish pond sediment.</title>
        <authorList>
            <person name="Li K."/>
        </authorList>
    </citation>
    <scope>NUCLEOTIDE SEQUENCE</scope>
    <source>
        <strain evidence="9">CD1</strain>
    </source>
</reference>
<proteinExistence type="predicted"/>
<sequence length="511" mass="54169">MSRRHPGWLLLGLAAPAHAALPAGRLAAAGAVLLCYLLGCAWIAWRHRRAQARFVSDGATPAALLVTYASQTGHAAQLALQTTQALRSAGMAVALHPLSALDAAALAAYRQALFVVSTTGEGDAPDEAAGFVRRAMGATAALSGLEYAVLALGDASYAQYCAFGHALDRWLRQGGAMPLFDLIEVDNGEAGAVRHWQQQLSALAGHAELADWQAPAYQPWRLAARVLLNPGSQGAPVFRLRLLPPRPTTWQAGDIAEVGPCNAPQAVQAWLDRLGLAAGDALCAALADRQLPDDVAPLYGLSPTALAAALPALPHREYSIASLPEDGALELVVRQARRADGRLGIASGWLTCGAAPDATIALRIRENRGFHPPADATPLVLIGNGTGIAGLRAHLKARARAGGTRNWLLFGERNAAHDALFREELAAWLADGTLARLDLAYSRDTPPAYVQHRLRAAGPLLVQWIDDGAAVYVCGSREGMAEDVDNTLRALLGVPRVQQLLEAGRYRRDVY</sequence>
<dbReference type="PRINTS" id="PR00369">
    <property type="entry name" value="FLAVODOXIN"/>
</dbReference>
<dbReference type="SUPFAM" id="SSF52343">
    <property type="entry name" value="Ferredoxin reductase-like, C-terminal NADP-linked domain"/>
    <property type="match status" value="1"/>
</dbReference>
<dbReference type="EMBL" id="CP106753">
    <property type="protein sequence ID" value="UXY14842.1"/>
    <property type="molecule type" value="Genomic_DNA"/>
</dbReference>
<keyword evidence="2" id="KW-0288">FMN</keyword>
<dbReference type="Proteomes" id="UP001061302">
    <property type="component" value="Chromosome"/>
</dbReference>
<dbReference type="EC" id="1.6.2.4" evidence="4"/>
<dbReference type="InterPro" id="IPR039261">
    <property type="entry name" value="FNR_nucleotide-bd"/>
</dbReference>